<dbReference type="SUPFAM" id="SSF51206">
    <property type="entry name" value="cAMP-binding domain-like"/>
    <property type="match status" value="1"/>
</dbReference>
<dbReference type="InterPro" id="IPR014710">
    <property type="entry name" value="RmlC-like_jellyroll"/>
</dbReference>
<sequence>MELMELVPSQSSSDEHVETTPDFVHKFKDNNINDPIKQLIPGINWFNEIKRWIKKRIIVSRKHPMIKRCLKSSIQIDKEIEKQIKYYPWIIHPLSEFRNIWILLMITFSFVSLIILPFYLAFYINKNKWDLIIVLSLIDLGFIIDTFVCFFTGYLDQTTLTTVLKPQTIIRKYIKSFFMLDLITAFPFAIILNDKKKCQLEWSSFYLLKIFRIRNVIFYFNRLNERYEFSFEFYKIIKMSIIIITCIHWAACMELYVPLVGEKIGWNKSTRPSWLASDYMKQRTTIFTRYVASANRASISLASSAHYLDMKSVEDMMLNIFLILLGRIGYIYVLIQFYQLVTKFNPSKKRNVKLHQELQEYMKYKELPSNLQKRIMTYFNYWCKRGFDQEAFVLENISPHLREAVLLNRHSKLIKRVDFFKYLPKKILGQIVQHLETKVYLKDDVIVKIGSIGNEMHYIVAGTVSISTKNHLEFCYLEDGSYFGELTLVIENQVRQATVKALETTEICVLKQSDFLRILEPYPNLLKKLKKLAIESLDKSLLREKNS</sequence>
<dbReference type="PANTHER" id="PTHR45689">
    <property type="entry name" value="I[[H]] CHANNEL, ISOFORM E"/>
    <property type="match status" value="1"/>
</dbReference>
<dbReference type="SUPFAM" id="SSF81324">
    <property type="entry name" value="Voltage-gated potassium channels"/>
    <property type="match status" value="1"/>
</dbReference>
<name>A0A834XV33_APHGI</name>
<evidence type="ECO:0000313" key="4">
    <source>
        <dbReference type="Proteomes" id="UP000639338"/>
    </source>
</evidence>
<dbReference type="GO" id="GO:0005249">
    <property type="term" value="F:voltage-gated potassium channel activity"/>
    <property type="evidence" value="ECO:0007669"/>
    <property type="project" value="TreeGrafter"/>
</dbReference>
<dbReference type="Gene3D" id="1.10.287.630">
    <property type="entry name" value="Helix hairpin bin"/>
    <property type="match status" value="1"/>
</dbReference>
<dbReference type="InterPro" id="IPR051413">
    <property type="entry name" value="K/Na_HCN_channel"/>
</dbReference>
<feature type="transmembrane region" description="Helical" evidence="1">
    <location>
        <begin position="100"/>
        <end position="125"/>
    </location>
</feature>
<dbReference type="GO" id="GO:0098855">
    <property type="term" value="C:HCN channel complex"/>
    <property type="evidence" value="ECO:0007669"/>
    <property type="project" value="TreeGrafter"/>
</dbReference>
<organism evidence="3 4">
    <name type="scientific">Aphidius gifuensis</name>
    <name type="common">Parasitoid wasp</name>
    <dbReference type="NCBI Taxonomy" id="684658"/>
    <lineage>
        <taxon>Eukaryota</taxon>
        <taxon>Metazoa</taxon>
        <taxon>Ecdysozoa</taxon>
        <taxon>Arthropoda</taxon>
        <taxon>Hexapoda</taxon>
        <taxon>Insecta</taxon>
        <taxon>Pterygota</taxon>
        <taxon>Neoptera</taxon>
        <taxon>Endopterygota</taxon>
        <taxon>Hymenoptera</taxon>
        <taxon>Apocrita</taxon>
        <taxon>Ichneumonoidea</taxon>
        <taxon>Braconidae</taxon>
        <taxon>Aphidiinae</taxon>
        <taxon>Aphidius</taxon>
    </lineage>
</organism>
<dbReference type="CDD" id="cd00038">
    <property type="entry name" value="CAP_ED"/>
    <property type="match status" value="1"/>
</dbReference>
<evidence type="ECO:0000259" key="2">
    <source>
        <dbReference type="PROSITE" id="PS50042"/>
    </source>
</evidence>
<keyword evidence="1" id="KW-0812">Transmembrane</keyword>
<feature type="domain" description="Cyclic nucleotide-binding" evidence="2">
    <location>
        <begin position="419"/>
        <end position="536"/>
    </location>
</feature>
<keyword evidence="4" id="KW-1185">Reference proteome</keyword>
<dbReference type="Pfam" id="PF00027">
    <property type="entry name" value="cNMP_binding"/>
    <property type="match status" value="1"/>
</dbReference>
<comment type="caution">
    <text evidence="3">The sequence shown here is derived from an EMBL/GenBank/DDBJ whole genome shotgun (WGS) entry which is preliminary data.</text>
</comment>
<dbReference type="EMBL" id="JACMRX010000003">
    <property type="protein sequence ID" value="KAF7993356.1"/>
    <property type="molecule type" value="Genomic_DNA"/>
</dbReference>
<evidence type="ECO:0000256" key="1">
    <source>
        <dbReference type="SAM" id="Phobius"/>
    </source>
</evidence>
<feature type="transmembrane region" description="Helical" evidence="1">
    <location>
        <begin position="131"/>
        <end position="155"/>
    </location>
</feature>
<feature type="transmembrane region" description="Helical" evidence="1">
    <location>
        <begin position="233"/>
        <end position="251"/>
    </location>
</feature>
<gene>
    <name evidence="3" type="ORF">HCN44_006416</name>
</gene>
<feature type="transmembrane region" description="Helical" evidence="1">
    <location>
        <begin position="316"/>
        <end position="341"/>
    </location>
</feature>
<keyword evidence="1" id="KW-0472">Membrane</keyword>
<keyword evidence="1" id="KW-1133">Transmembrane helix</keyword>
<proteinExistence type="predicted"/>
<dbReference type="AlphaFoldDB" id="A0A834XV33"/>
<dbReference type="Gene3D" id="2.60.120.10">
    <property type="entry name" value="Jelly Rolls"/>
    <property type="match status" value="1"/>
</dbReference>
<dbReference type="SMART" id="SM00100">
    <property type="entry name" value="cNMP"/>
    <property type="match status" value="1"/>
</dbReference>
<accession>A0A834XV33</accession>
<dbReference type="PROSITE" id="PS50042">
    <property type="entry name" value="CNMP_BINDING_3"/>
    <property type="match status" value="1"/>
</dbReference>
<dbReference type="InterPro" id="IPR018490">
    <property type="entry name" value="cNMP-bd_dom_sf"/>
</dbReference>
<reference evidence="3 4" key="1">
    <citation type="submission" date="2020-08" db="EMBL/GenBank/DDBJ databases">
        <title>Aphidius gifuensis genome sequencing and assembly.</title>
        <authorList>
            <person name="Du Z."/>
        </authorList>
    </citation>
    <scope>NUCLEOTIDE SEQUENCE [LARGE SCALE GENOMIC DNA]</scope>
    <source>
        <strain evidence="3">YNYX2018</strain>
        <tissue evidence="3">Adults</tissue>
    </source>
</reference>
<dbReference type="PANTHER" id="PTHR45689:SF14">
    <property type="entry name" value="CYCLIC NUCLEOTIDE-GATED CATION CHANNEL SUBUNIT A-LIKE PROTEIN"/>
    <property type="match status" value="1"/>
</dbReference>
<evidence type="ECO:0000313" key="3">
    <source>
        <dbReference type="EMBL" id="KAF7993356.1"/>
    </source>
</evidence>
<dbReference type="InterPro" id="IPR000595">
    <property type="entry name" value="cNMP-bd_dom"/>
</dbReference>
<protein>
    <recommendedName>
        <fullName evidence="2">Cyclic nucleotide-binding domain-containing protein</fullName>
    </recommendedName>
</protein>
<dbReference type="Proteomes" id="UP000639338">
    <property type="component" value="Unassembled WGS sequence"/>
</dbReference>
<dbReference type="GO" id="GO:0035725">
    <property type="term" value="P:sodium ion transmembrane transport"/>
    <property type="evidence" value="ECO:0007669"/>
    <property type="project" value="TreeGrafter"/>
</dbReference>
<dbReference type="GO" id="GO:0003254">
    <property type="term" value="P:regulation of membrane depolarization"/>
    <property type="evidence" value="ECO:0007669"/>
    <property type="project" value="TreeGrafter"/>
</dbReference>
<dbReference type="OrthoDB" id="2021138at2759"/>
<feature type="transmembrane region" description="Helical" evidence="1">
    <location>
        <begin position="176"/>
        <end position="192"/>
    </location>
</feature>